<dbReference type="InterPro" id="IPR016181">
    <property type="entry name" value="Acyl_CoA_acyltransferase"/>
</dbReference>
<sequence length="195" mass="21998">MDSLSILAMAAAAVQQRESESLKTTAEFSIRRAQSWDLPLLEYVERSAAEIFRTVNLGFLADGETLAPEVLEAMYQADHLWVATNRFDQPIGFIGGEYLSGNFHIVEISVAKEFQRKGIGKALMTAMVEHVSREGYKSVTLTTYRNLGFNGPWYSRLGFFEVNPHDMGREYLDILASEAQHGLDVRSRCVMRKIL</sequence>
<keyword evidence="5" id="KW-1185">Reference proteome</keyword>
<dbReference type="Pfam" id="PF13508">
    <property type="entry name" value="Acetyltransf_7"/>
    <property type="match status" value="1"/>
</dbReference>
<protein>
    <submittedName>
        <fullName evidence="4">Putative GNAT family acetyltransferase</fullName>
    </submittedName>
</protein>
<name>A0A2J6PYJ0_9HELO</name>
<dbReference type="InterPro" id="IPR000182">
    <property type="entry name" value="GNAT_dom"/>
</dbReference>
<keyword evidence="1 4" id="KW-0808">Transferase</keyword>
<keyword evidence="2" id="KW-0012">Acyltransferase</keyword>
<dbReference type="PANTHER" id="PTHR43800:SF1">
    <property type="entry name" value="PEPTIDYL-LYSINE N-ACETYLTRANSFERASE YJAB"/>
    <property type="match status" value="1"/>
</dbReference>
<accession>A0A2J6PYJ0</accession>
<dbReference type="AlphaFoldDB" id="A0A2J6PYJ0"/>
<dbReference type="STRING" id="1745343.A0A2J6PYJ0"/>
<gene>
    <name evidence="4" type="ORF">NA56DRAFT_214882</name>
</gene>
<dbReference type="EMBL" id="KZ613491">
    <property type="protein sequence ID" value="PMD19098.1"/>
    <property type="molecule type" value="Genomic_DNA"/>
</dbReference>
<evidence type="ECO:0000259" key="3">
    <source>
        <dbReference type="PROSITE" id="PS51186"/>
    </source>
</evidence>
<dbReference type="PANTHER" id="PTHR43800">
    <property type="entry name" value="PEPTIDYL-LYSINE N-ACETYLTRANSFERASE YJAB"/>
    <property type="match status" value="1"/>
</dbReference>
<evidence type="ECO:0000313" key="5">
    <source>
        <dbReference type="Proteomes" id="UP000235672"/>
    </source>
</evidence>
<evidence type="ECO:0000256" key="1">
    <source>
        <dbReference type="ARBA" id="ARBA00022679"/>
    </source>
</evidence>
<proteinExistence type="predicted"/>
<dbReference type="OrthoDB" id="2744543at2759"/>
<dbReference type="CDD" id="cd04301">
    <property type="entry name" value="NAT_SF"/>
    <property type="match status" value="1"/>
</dbReference>
<dbReference type="GO" id="GO:0016747">
    <property type="term" value="F:acyltransferase activity, transferring groups other than amino-acyl groups"/>
    <property type="evidence" value="ECO:0007669"/>
    <property type="project" value="InterPro"/>
</dbReference>
<dbReference type="Proteomes" id="UP000235672">
    <property type="component" value="Unassembled WGS sequence"/>
</dbReference>
<dbReference type="SUPFAM" id="SSF55729">
    <property type="entry name" value="Acyl-CoA N-acyltransferases (Nat)"/>
    <property type="match status" value="1"/>
</dbReference>
<evidence type="ECO:0000313" key="4">
    <source>
        <dbReference type="EMBL" id="PMD19098.1"/>
    </source>
</evidence>
<dbReference type="PROSITE" id="PS51186">
    <property type="entry name" value="GNAT"/>
    <property type="match status" value="1"/>
</dbReference>
<dbReference type="Gene3D" id="3.40.630.30">
    <property type="match status" value="1"/>
</dbReference>
<organism evidence="4 5">
    <name type="scientific">Hyaloscypha hepaticicola</name>
    <dbReference type="NCBI Taxonomy" id="2082293"/>
    <lineage>
        <taxon>Eukaryota</taxon>
        <taxon>Fungi</taxon>
        <taxon>Dikarya</taxon>
        <taxon>Ascomycota</taxon>
        <taxon>Pezizomycotina</taxon>
        <taxon>Leotiomycetes</taxon>
        <taxon>Helotiales</taxon>
        <taxon>Hyaloscyphaceae</taxon>
        <taxon>Hyaloscypha</taxon>
    </lineage>
</organism>
<reference evidence="4 5" key="1">
    <citation type="submission" date="2016-05" db="EMBL/GenBank/DDBJ databases">
        <title>A degradative enzymes factory behind the ericoid mycorrhizal symbiosis.</title>
        <authorList>
            <consortium name="DOE Joint Genome Institute"/>
            <person name="Martino E."/>
            <person name="Morin E."/>
            <person name="Grelet G."/>
            <person name="Kuo A."/>
            <person name="Kohler A."/>
            <person name="Daghino S."/>
            <person name="Barry K."/>
            <person name="Choi C."/>
            <person name="Cichocki N."/>
            <person name="Clum A."/>
            <person name="Copeland A."/>
            <person name="Hainaut M."/>
            <person name="Haridas S."/>
            <person name="Labutti K."/>
            <person name="Lindquist E."/>
            <person name="Lipzen A."/>
            <person name="Khouja H.-R."/>
            <person name="Murat C."/>
            <person name="Ohm R."/>
            <person name="Olson A."/>
            <person name="Spatafora J."/>
            <person name="Veneault-Fourrey C."/>
            <person name="Henrissat B."/>
            <person name="Grigoriev I."/>
            <person name="Martin F."/>
            <person name="Perotto S."/>
        </authorList>
    </citation>
    <scope>NUCLEOTIDE SEQUENCE [LARGE SCALE GENOMIC DNA]</scope>
    <source>
        <strain evidence="4 5">UAMH 7357</strain>
    </source>
</reference>
<feature type="domain" description="N-acetyltransferase" evidence="3">
    <location>
        <begin position="38"/>
        <end position="177"/>
    </location>
</feature>
<evidence type="ECO:0000256" key="2">
    <source>
        <dbReference type="ARBA" id="ARBA00023315"/>
    </source>
</evidence>